<dbReference type="PANTHER" id="PTHR23507:SF1">
    <property type="entry name" value="FI18259P1-RELATED"/>
    <property type="match status" value="1"/>
</dbReference>
<evidence type="ECO:0000256" key="2">
    <source>
        <dbReference type="ARBA" id="ARBA00022692"/>
    </source>
</evidence>
<evidence type="ECO:0000256" key="3">
    <source>
        <dbReference type="ARBA" id="ARBA00022989"/>
    </source>
</evidence>
<keyword evidence="4 6" id="KW-0472">Membrane</keyword>
<sequence length="618" mass="66447">MFSSRSQVSSRHGPTGSISYAPLPGGPVEEEAIEMSSKHPSFRHEDGDDGPEGLGDFPNHTKRSHLPWWKRPSPWWIIIAVPFSTIAMSATFAPRVEVITILACTVHKPELLTGEHPISRYVLPPRHQPTLFPRSDLATNQTSTTMGGMGMPTASPCASDPVVQAVVAKLTTAASALAGVLCILTTAFWGAFSDRHGRTRVLSLAVFGLLLSDLTFVFVTKNVQRLPGAYWLILVGPILDGALGGMATATAATQAYLADTTDPSGHSRIFALFMGVAFLGGGIGPVVGGLVVRWTGSPLSVFYLSIATNGFYIFLGLFIIPEPLTKSQMQAASAQYDENLRLSAKQTSTFANRIRRIFAFLEPLTIFFPEAVARSSSKGRRWNWNPTLLALAYGSTLSIMGSMTVKFQFVALYFGWTSEHIGYYLSVTGAVQALFLSLLLPSMIKLIKPLLGIPTDSDSKTGPSHASSFDLSLTRVSLFVEIIGYTLMPFAPTGLFFTAFTMLASFGSGFSPAVQSVALELYSQQNDGTMESGRLFGGLSVIQALAQIVGASIYGLVFVKTVATFPKAIFFVSVASDCFSLLCVSLIRLSSDARTDAEELSLQDPSGDDISTPHSLTD</sequence>
<feature type="region of interest" description="Disordered" evidence="5">
    <location>
        <begin position="1"/>
        <end position="59"/>
    </location>
</feature>
<protein>
    <submittedName>
        <fullName evidence="7">Major facilitator superfamily domain-containing protein</fullName>
    </submittedName>
</protein>
<feature type="transmembrane region" description="Helical" evidence="6">
    <location>
        <begin position="300"/>
        <end position="320"/>
    </location>
</feature>
<dbReference type="AlphaFoldDB" id="A0AAD7JR74"/>
<dbReference type="PANTHER" id="PTHR23507">
    <property type="entry name" value="ZGC:174356"/>
    <property type="match status" value="1"/>
</dbReference>
<evidence type="ECO:0000256" key="1">
    <source>
        <dbReference type="ARBA" id="ARBA00004141"/>
    </source>
</evidence>
<feature type="transmembrane region" description="Helical" evidence="6">
    <location>
        <begin position="201"/>
        <end position="219"/>
    </location>
</feature>
<dbReference type="GO" id="GO:0016020">
    <property type="term" value="C:membrane"/>
    <property type="evidence" value="ECO:0007669"/>
    <property type="project" value="UniProtKB-SubCell"/>
</dbReference>
<keyword evidence="2 6" id="KW-0812">Transmembrane</keyword>
<comment type="caution">
    <text evidence="7">The sequence shown here is derived from an EMBL/GenBank/DDBJ whole genome shotgun (WGS) entry which is preliminary data.</text>
</comment>
<evidence type="ECO:0000313" key="7">
    <source>
        <dbReference type="EMBL" id="KAJ7767804.1"/>
    </source>
</evidence>
<dbReference type="InterPro" id="IPR036259">
    <property type="entry name" value="MFS_trans_sf"/>
</dbReference>
<evidence type="ECO:0000256" key="5">
    <source>
        <dbReference type="SAM" id="MobiDB-lite"/>
    </source>
</evidence>
<evidence type="ECO:0000256" key="4">
    <source>
        <dbReference type="ARBA" id="ARBA00023136"/>
    </source>
</evidence>
<organism evidence="7 8">
    <name type="scientific">Mycena metata</name>
    <dbReference type="NCBI Taxonomy" id="1033252"/>
    <lineage>
        <taxon>Eukaryota</taxon>
        <taxon>Fungi</taxon>
        <taxon>Dikarya</taxon>
        <taxon>Basidiomycota</taxon>
        <taxon>Agaricomycotina</taxon>
        <taxon>Agaricomycetes</taxon>
        <taxon>Agaricomycetidae</taxon>
        <taxon>Agaricales</taxon>
        <taxon>Marasmiineae</taxon>
        <taxon>Mycenaceae</taxon>
        <taxon>Mycena</taxon>
    </lineage>
</organism>
<feature type="compositionally biased region" description="Polar residues" evidence="5">
    <location>
        <begin position="1"/>
        <end position="18"/>
    </location>
</feature>
<comment type="subcellular location">
    <subcellularLocation>
        <location evidence="1">Membrane</location>
        <topology evidence="1">Multi-pass membrane protein</topology>
    </subcellularLocation>
</comment>
<evidence type="ECO:0000313" key="8">
    <source>
        <dbReference type="Proteomes" id="UP001215598"/>
    </source>
</evidence>
<evidence type="ECO:0000256" key="6">
    <source>
        <dbReference type="SAM" id="Phobius"/>
    </source>
</evidence>
<feature type="transmembrane region" description="Helical" evidence="6">
    <location>
        <begin position="269"/>
        <end position="294"/>
    </location>
</feature>
<keyword evidence="3 6" id="KW-1133">Transmembrane helix</keyword>
<feature type="region of interest" description="Disordered" evidence="5">
    <location>
        <begin position="598"/>
        <end position="618"/>
    </location>
</feature>
<feature type="transmembrane region" description="Helical" evidence="6">
    <location>
        <begin position="421"/>
        <end position="440"/>
    </location>
</feature>
<gene>
    <name evidence="7" type="ORF">B0H16DRAFT_1520794</name>
</gene>
<feature type="transmembrane region" description="Helical" evidence="6">
    <location>
        <begin position="170"/>
        <end position="189"/>
    </location>
</feature>
<dbReference type="Gene3D" id="1.20.1250.20">
    <property type="entry name" value="MFS general substrate transporter like domains"/>
    <property type="match status" value="1"/>
</dbReference>
<accession>A0AAD7JR74</accession>
<name>A0AAD7JR74_9AGAR</name>
<dbReference type="SUPFAM" id="SSF103473">
    <property type="entry name" value="MFS general substrate transporter"/>
    <property type="match status" value="1"/>
</dbReference>
<reference evidence="7" key="1">
    <citation type="submission" date="2023-03" db="EMBL/GenBank/DDBJ databases">
        <title>Massive genome expansion in bonnet fungi (Mycena s.s.) driven by repeated elements and novel gene families across ecological guilds.</title>
        <authorList>
            <consortium name="Lawrence Berkeley National Laboratory"/>
            <person name="Harder C.B."/>
            <person name="Miyauchi S."/>
            <person name="Viragh M."/>
            <person name="Kuo A."/>
            <person name="Thoen E."/>
            <person name="Andreopoulos B."/>
            <person name="Lu D."/>
            <person name="Skrede I."/>
            <person name="Drula E."/>
            <person name="Henrissat B."/>
            <person name="Morin E."/>
            <person name="Kohler A."/>
            <person name="Barry K."/>
            <person name="LaButti K."/>
            <person name="Morin E."/>
            <person name="Salamov A."/>
            <person name="Lipzen A."/>
            <person name="Mereny Z."/>
            <person name="Hegedus B."/>
            <person name="Baldrian P."/>
            <person name="Stursova M."/>
            <person name="Weitz H."/>
            <person name="Taylor A."/>
            <person name="Grigoriev I.V."/>
            <person name="Nagy L.G."/>
            <person name="Martin F."/>
            <person name="Kauserud H."/>
        </authorList>
    </citation>
    <scope>NUCLEOTIDE SEQUENCE</scope>
    <source>
        <strain evidence="7">CBHHK182m</strain>
    </source>
</reference>
<keyword evidence="8" id="KW-1185">Reference proteome</keyword>
<feature type="transmembrane region" description="Helical" evidence="6">
    <location>
        <begin position="568"/>
        <end position="587"/>
    </location>
</feature>
<feature type="transmembrane region" description="Helical" evidence="6">
    <location>
        <begin position="231"/>
        <end position="257"/>
    </location>
</feature>
<dbReference type="EMBL" id="JARKIB010000021">
    <property type="protein sequence ID" value="KAJ7767804.1"/>
    <property type="molecule type" value="Genomic_DNA"/>
</dbReference>
<feature type="transmembrane region" description="Helical" evidence="6">
    <location>
        <begin position="535"/>
        <end position="556"/>
    </location>
</feature>
<dbReference type="Proteomes" id="UP001215598">
    <property type="component" value="Unassembled WGS sequence"/>
</dbReference>
<dbReference type="Pfam" id="PF07690">
    <property type="entry name" value="MFS_1"/>
    <property type="match status" value="1"/>
</dbReference>
<proteinExistence type="predicted"/>
<feature type="transmembrane region" description="Helical" evidence="6">
    <location>
        <begin position="388"/>
        <end position="415"/>
    </location>
</feature>
<dbReference type="GO" id="GO:0022857">
    <property type="term" value="F:transmembrane transporter activity"/>
    <property type="evidence" value="ECO:0007669"/>
    <property type="project" value="InterPro"/>
</dbReference>
<dbReference type="InterPro" id="IPR011701">
    <property type="entry name" value="MFS"/>
</dbReference>